<dbReference type="SUPFAM" id="SSF51556">
    <property type="entry name" value="Metallo-dependent hydrolases"/>
    <property type="match status" value="1"/>
</dbReference>
<protein>
    <submittedName>
        <fullName evidence="2">Amidohydrolase family protein</fullName>
    </submittedName>
</protein>
<evidence type="ECO:0000313" key="2">
    <source>
        <dbReference type="EMBL" id="ULP41608.1"/>
    </source>
</evidence>
<dbReference type="Gene3D" id="1.20.58.520">
    <property type="entry name" value="Amidohydrolase"/>
    <property type="match status" value="1"/>
</dbReference>
<evidence type="ECO:0000313" key="3">
    <source>
        <dbReference type="Proteomes" id="UP001055171"/>
    </source>
</evidence>
<dbReference type="SUPFAM" id="SSF51338">
    <property type="entry name" value="Composite domain of metallo-dependent hydrolases"/>
    <property type="match status" value="1"/>
</dbReference>
<sequence length="403" mass="42916">MSTNPFTAIANARIFDGENITDHSCVLIHDGTIVNVGTHPPADIDVFDANGGTLLPGLIDAHTHTEPEFLRIALTFGVTTELEMQGFWSPEQSAYVDEHDDVADVRSAGLGITPPGGHPHELIPPQVNQRPGEERQFPYATSPQRAAEIVAERVAQGSDYIKVFVEDGRVFDKPGTPVLRDDILRAAVRAAHEHDKIVLAHTLTADAAQRAIAAGVDGLAHVFLDQGATPELIDVIVRSGAFVIATTVTCASILGHTGAALAADPRVATRLDETWLGTLRGSIDTFHDSSLDTVLNTVAALHRAGVDILAGTDVSHPVEYVGGTAHGASLHEELQLLVRAGLSPVEALRSATSVTARRFGLTDRGRVVNGARADLLLVKGDPTADISDTLNIEAVWRRGVRLH</sequence>
<evidence type="ECO:0000259" key="1">
    <source>
        <dbReference type="Pfam" id="PF01979"/>
    </source>
</evidence>
<accession>A0ABY3UW36</accession>
<dbReference type="InterPro" id="IPR032466">
    <property type="entry name" value="Metal_Hydrolase"/>
</dbReference>
<dbReference type="RefSeq" id="WP_239721055.1">
    <property type="nucleotide sequence ID" value="NZ_CP092423.2"/>
</dbReference>
<dbReference type="PANTHER" id="PTHR43135">
    <property type="entry name" value="ALPHA-D-RIBOSE 1-METHYLPHOSPHONATE 5-TRIPHOSPHATE DIPHOSPHATASE"/>
    <property type="match status" value="1"/>
</dbReference>
<organism evidence="2 3">
    <name type="scientific">Mycobacterium lentiflavum</name>
    <dbReference type="NCBI Taxonomy" id="141349"/>
    <lineage>
        <taxon>Bacteria</taxon>
        <taxon>Bacillati</taxon>
        <taxon>Actinomycetota</taxon>
        <taxon>Actinomycetes</taxon>
        <taxon>Mycobacteriales</taxon>
        <taxon>Mycobacteriaceae</taxon>
        <taxon>Mycobacterium</taxon>
        <taxon>Mycobacterium simiae complex</taxon>
    </lineage>
</organism>
<keyword evidence="3" id="KW-1185">Reference proteome</keyword>
<name>A0ABY3UW36_MYCLN</name>
<dbReference type="InterPro" id="IPR051781">
    <property type="entry name" value="Metallo-dep_Hydrolase"/>
</dbReference>
<dbReference type="Gene3D" id="3.40.50.10910">
    <property type="entry name" value="Amidohydrolase"/>
    <property type="match status" value="1"/>
</dbReference>
<dbReference type="Pfam" id="PF01979">
    <property type="entry name" value="Amidohydro_1"/>
    <property type="match status" value="1"/>
</dbReference>
<dbReference type="Gene3D" id="3.30.110.90">
    <property type="entry name" value="Amidohydrolase"/>
    <property type="match status" value="1"/>
</dbReference>
<dbReference type="Proteomes" id="UP001055171">
    <property type="component" value="Chromosome"/>
</dbReference>
<feature type="domain" description="Amidohydrolase-related" evidence="1">
    <location>
        <begin position="53"/>
        <end position="399"/>
    </location>
</feature>
<dbReference type="InterPro" id="IPR006680">
    <property type="entry name" value="Amidohydro-rel"/>
</dbReference>
<dbReference type="InterPro" id="IPR011059">
    <property type="entry name" value="Metal-dep_hydrolase_composite"/>
</dbReference>
<dbReference type="Gene3D" id="2.30.40.10">
    <property type="entry name" value="Urease, subunit C, domain 1"/>
    <property type="match status" value="1"/>
</dbReference>
<dbReference type="PANTHER" id="PTHR43135:SF3">
    <property type="entry name" value="ALPHA-D-RIBOSE 1-METHYLPHOSPHONATE 5-TRIPHOSPHATE DIPHOSPHATASE"/>
    <property type="match status" value="1"/>
</dbReference>
<proteinExistence type="predicted"/>
<gene>
    <name evidence="2" type="ORF">MJO58_22615</name>
</gene>
<reference evidence="2" key="1">
    <citation type="submission" date="2022-08" db="EMBL/GenBank/DDBJ databases">
        <title>Complete genome sequence of 14 non-tuberculosis mycobacteria type-strains.</title>
        <authorList>
            <person name="Igarashi Y."/>
            <person name="Osugi A."/>
            <person name="Mitarai S."/>
        </authorList>
    </citation>
    <scope>NUCLEOTIDE SEQUENCE</scope>
    <source>
        <strain evidence="2">ATCC 51985</strain>
    </source>
</reference>
<dbReference type="EMBL" id="CP092423">
    <property type="protein sequence ID" value="ULP41608.1"/>
    <property type="molecule type" value="Genomic_DNA"/>
</dbReference>